<feature type="compositionally biased region" description="Polar residues" evidence="1">
    <location>
        <begin position="30"/>
        <end position="56"/>
    </location>
</feature>
<dbReference type="AlphaFoldDB" id="G5AHM5"/>
<feature type="compositionally biased region" description="Low complexity" evidence="1">
    <location>
        <begin position="259"/>
        <end position="270"/>
    </location>
</feature>
<sequence>MSTVAATSSNKCSADGNAVNSDGSALARTSGFSGVSGSEAPGSSSGRSDPQESCMTVQDGGDRHGKLDGRFWSPQGHALGRTVPRVPVDQYVDADGQIIEGEGGSLVSVGSFTGSISSVTSEGSTPSRRTVTRRVVASPARRTVVHKAGSSSGWKLYENGETTQSTPGCRIITRRVVTPQQPRGFEPWTVVSSSQSPEKIEGETNVAPTENHLEHPARDVAGSRWTTPPGRRLVQRERRFWDHVLYDDLSAASVAVSATTTATASPTVTTEMSKKDDKHKKEARHALPRQPRPPTRRGLTLRVLPRSGSARRDSGMAATEHEVGKPGEAQ</sequence>
<dbReference type="EMBL" id="JH159171">
    <property type="protein sequence ID" value="EGZ04946.1"/>
    <property type="molecule type" value="Genomic_DNA"/>
</dbReference>
<dbReference type="Proteomes" id="UP000002640">
    <property type="component" value="Unassembled WGS sequence"/>
</dbReference>
<name>G5AHM5_PHYSP</name>
<proteinExistence type="predicted"/>
<feature type="region of interest" description="Disordered" evidence="1">
    <location>
        <begin position="259"/>
        <end position="330"/>
    </location>
</feature>
<dbReference type="InParanoid" id="G5AHM5"/>
<reference evidence="2 3" key="1">
    <citation type="journal article" date="2006" name="Science">
        <title>Phytophthora genome sequences uncover evolutionary origins and mechanisms of pathogenesis.</title>
        <authorList>
            <person name="Tyler B.M."/>
            <person name="Tripathy S."/>
            <person name="Zhang X."/>
            <person name="Dehal P."/>
            <person name="Jiang R.H."/>
            <person name="Aerts A."/>
            <person name="Arredondo F.D."/>
            <person name="Baxter L."/>
            <person name="Bensasson D."/>
            <person name="Beynon J.L."/>
            <person name="Chapman J."/>
            <person name="Damasceno C.M."/>
            <person name="Dorrance A.E."/>
            <person name="Dou D."/>
            <person name="Dickerman A.W."/>
            <person name="Dubchak I.L."/>
            <person name="Garbelotto M."/>
            <person name="Gijzen M."/>
            <person name="Gordon S.G."/>
            <person name="Govers F."/>
            <person name="Grunwald N.J."/>
            <person name="Huang W."/>
            <person name="Ivors K.L."/>
            <person name="Jones R.W."/>
            <person name="Kamoun S."/>
            <person name="Krampis K."/>
            <person name="Lamour K.H."/>
            <person name="Lee M.K."/>
            <person name="McDonald W.H."/>
            <person name="Medina M."/>
            <person name="Meijer H.J."/>
            <person name="Nordberg E.K."/>
            <person name="Maclean D.J."/>
            <person name="Ospina-Giraldo M.D."/>
            <person name="Morris P.F."/>
            <person name="Phuntumart V."/>
            <person name="Putnam N.H."/>
            <person name="Rash S."/>
            <person name="Rose J.K."/>
            <person name="Sakihama Y."/>
            <person name="Salamov A.A."/>
            <person name="Savidor A."/>
            <person name="Scheuring C.F."/>
            <person name="Smith B.M."/>
            <person name="Sobral B.W."/>
            <person name="Terry A."/>
            <person name="Torto-Alalibo T.A."/>
            <person name="Win J."/>
            <person name="Xu Z."/>
            <person name="Zhang H."/>
            <person name="Grigoriev I.V."/>
            <person name="Rokhsar D.S."/>
            <person name="Boore J.L."/>
        </authorList>
    </citation>
    <scope>NUCLEOTIDE SEQUENCE [LARGE SCALE GENOMIC DNA]</scope>
    <source>
        <strain evidence="2 3">P6497</strain>
    </source>
</reference>
<feature type="region of interest" description="Disordered" evidence="1">
    <location>
        <begin position="1"/>
        <end position="80"/>
    </location>
</feature>
<organism evidence="2 3">
    <name type="scientific">Phytophthora sojae (strain P6497)</name>
    <name type="common">Soybean stem and root rot agent</name>
    <name type="synonym">Phytophthora megasperma f. sp. glycines</name>
    <dbReference type="NCBI Taxonomy" id="1094619"/>
    <lineage>
        <taxon>Eukaryota</taxon>
        <taxon>Sar</taxon>
        <taxon>Stramenopiles</taxon>
        <taxon>Oomycota</taxon>
        <taxon>Peronosporomycetes</taxon>
        <taxon>Peronosporales</taxon>
        <taxon>Peronosporaceae</taxon>
        <taxon>Phytophthora</taxon>
    </lineage>
</organism>
<evidence type="ECO:0000313" key="2">
    <source>
        <dbReference type="EMBL" id="EGZ04946.1"/>
    </source>
</evidence>
<feature type="compositionally biased region" description="Polar residues" evidence="1">
    <location>
        <begin position="1"/>
        <end position="23"/>
    </location>
</feature>
<gene>
    <name evidence="2" type="ORF">PHYSODRAFT_342794</name>
</gene>
<feature type="compositionally biased region" description="Basic and acidic residues" evidence="1">
    <location>
        <begin position="310"/>
        <end position="330"/>
    </location>
</feature>
<evidence type="ECO:0000256" key="1">
    <source>
        <dbReference type="SAM" id="MobiDB-lite"/>
    </source>
</evidence>
<feature type="compositionally biased region" description="Basic and acidic residues" evidence="1">
    <location>
        <begin position="60"/>
        <end position="69"/>
    </location>
</feature>
<protein>
    <submittedName>
        <fullName evidence="2">Uncharacterized protein</fullName>
    </submittedName>
</protein>
<evidence type="ECO:0000313" key="3">
    <source>
        <dbReference type="Proteomes" id="UP000002640"/>
    </source>
</evidence>
<dbReference type="GeneID" id="20648389"/>
<dbReference type="RefSeq" id="XP_009539576.1">
    <property type="nucleotide sequence ID" value="XM_009541281.1"/>
</dbReference>
<keyword evidence="3" id="KW-1185">Reference proteome</keyword>
<accession>G5AHM5</accession>
<feature type="compositionally biased region" description="Low complexity" evidence="1">
    <location>
        <begin position="296"/>
        <end position="306"/>
    </location>
</feature>
<dbReference type="KEGG" id="psoj:PHYSODRAFT_342794"/>